<gene>
    <name evidence="1" type="ORF">DCHRY22_LOCUS12844</name>
</gene>
<comment type="caution">
    <text evidence="1">The sequence shown here is derived from an EMBL/GenBank/DDBJ whole genome shotgun (WGS) entry which is preliminary data.</text>
</comment>
<keyword evidence="2" id="KW-1185">Reference proteome</keyword>
<evidence type="ECO:0000313" key="2">
    <source>
        <dbReference type="Proteomes" id="UP000789524"/>
    </source>
</evidence>
<dbReference type="Proteomes" id="UP000789524">
    <property type="component" value="Unassembled WGS sequence"/>
</dbReference>
<evidence type="ECO:0000313" key="1">
    <source>
        <dbReference type="EMBL" id="CAG9578805.1"/>
    </source>
</evidence>
<protein>
    <submittedName>
        <fullName evidence="1">(African queen) hypothetical protein</fullName>
    </submittedName>
</protein>
<dbReference type="AlphaFoldDB" id="A0A8J2QZJ3"/>
<proteinExistence type="predicted"/>
<organism evidence="1 2">
    <name type="scientific">Danaus chrysippus</name>
    <name type="common">African queen</name>
    <dbReference type="NCBI Taxonomy" id="151541"/>
    <lineage>
        <taxon>Eukaryota</taxon>
        <taxon>Metazoa</taxon>
        <taxon>Ecdysozoa</taxon>
        <taxon>Arthropoda</taxon>
        <taxon>Hexapoda</taxon>
        <taxon>Insecta</taxon>
        <taxon>Pterygota</taxon>
        <taxon>Neoptera</taxon>
        <taxon>Endopterygota</taxon>
        <taxon>Lepidoptera</taxon>
        <taxon>Glossata</taxon>
        <taxon>Ditrysia</taxon>
        <taxon>Papilionoidea</taxon>
        <taxon>Nymphalidae</taxon>
        <taxon>Danainae</taxon>
        <taxon>Danaini</taxon>
        <taxon>Danaina</taxon>
        <taxon>Danaus</taxon>
        <taxon>Anosia</taxon>
    </lineage>
</organism>
<name>A0A8J2QZJ3_9NEOP</name>
<accession>A0A8J2QZJ3</accession>
<sequence>MGYIIAYVKVLKDPTNSGYLSTAGRTSALQEEQEQVDTQPCFRQLKVWPSAMSKGGEAEVISHRTHPSLSAE</sequence>
<reference evidence="1" key="1">
    <citation type="submission" date="2021-09" db="EMBL/GenBank/DDBJ databases">
        <authorList>
            <person name="Martin H S."/>
        </authorList>
    </citation>
    <scope>NUCLEOTIDE SEQUENCE</scope>
</reference>
<dbReference type="EMBL" id="CAKASE010000078">
    <property type="protein sequence ID" value="CAG9578805.1"/>
    <property type="molecule type" value="Genomic_DNA"/>
</dbReference>